<keyword evidence="10" id="KW-1185">Reference proteome</keyword>
<feature type="domain" description="Glycoside hydrolase family 3 N-terminal" evidence="8">
    <location>
        <begin position="79"/>
        <end position="394"/>
    </location>
</feature>
<sequence length="405" mass="41152">MKSWQSRAAVAVAATLVLTACGTDAPGAPSAAPTSATPSSAPASDLAPSSTPASTAPSPTPPKDCVTRTLDGLDLAGRAGQLLMVGLPVDTPTGYAGAVRAYRLGGIFLRGRSTHAAAELRGDIANVQGKATLPLLVALDQEGGSVQTLKGPDFPILPSAARLGAGPVTTLRGTTQDSARRLSAIGVNMNLAPVADTVPADIGEDNPPIGAFRRQYGSDPAKVATAIRTVVPASQDAGVLTTLKHFPGLGRVRANTDTSTKAVDTTATVNDPYLQPFAAGIDAGAAAVMISSASYPRLDSGAIAAYSRPIVTDLLRGKLGFKGLVISDDLGAAKAASTLPPAQRAVRFVAAGGDMVLTIVPSDAKPMSAALIERAESDPAFRARVDDAARHVLQTKERAGLLRCG</sequence>
<dbReference type="RefSeq" id="WP_203769357.1">
    <property type="nucleotide sequence ID" value="NZ_BAAABO010000045.1"/>
</dbReference>
<comment type="caution">
    <text evidence="9">The sequence shown here is derived from an EMBL/GenBank/DDBJ whole genome shotgun (WGS) entry which is preliminary data.</text>
</comment>
<dbReference type="Pfam" id="PF00933">
    <property type="entry name" value="Glyco_hydro_3"/>
    <property type="match status" value="1"/>
</dbReference>
<dbReference type="EC" id="3.2.1.52" evidence="3"/>
<evidence type="ECO:0000256" key="3">
    <source>
        <dbReference type="ARBA" id="ARBA00012663"/>
    </source>
</evidence>
<dbReference type="PANTHER" id="PTHR30480:SF13">
    <property type="entry name" value="BETA-HEXOSAMINIDASE"/>
    <property type="match status" value="1"/>
</dbReference>
<dbReference type="InterPro" id="IPR050226">
    <property type="entry name" value="NagZ_Beta-hexosaminidase"/>
</dbReference>
<gene>
    <name evidence="9" type="ORF">Ade02nite_52520</name>
</gene>
<evidence type="ECO:0000256" key="2">
    <source>
        <dbReference type="ARBA" id="ARBA00005336"/>
    </source>
</evidence>
<dbReference type="InterPro" id="IPR036962">
    <property type="entry name" value="Glyco_hydro_3_N_sf"/>
</dbReference>
<name>A0ABQ3Y9D0_9ACTN</name>
<proteinExistence type="inferred from homology"/>
<evidence type="ECO:0000256" key="1">
    <source>
        <dbReference type="ARBA" id="ARBA00001231"/>
    </source>
</evidence>
<protein>
    <recommendedName>
        <fullName evidence="3">beta-N-acetylhexosaminidase</fullName>
        <ecNumber evidence="3">3.2.1.52</ecNumber>
    </recommendedName>
</protein>
<evidence type="ECO:0000256" key="5">
    <source>
        <dbReference type="ARBA" id="ARBA00023295"/>
    </source>
</evidence>
<evidence type="ECO:0000256" key="6">
    <source>
        <dbReference type="SAM" id="MobiDB-lite"/>
    </source>
</evidence>
<accession>A0ABQ3Y9D0</accession>
<dbReference type="PROSITE" id="PS00775">
    <property type="entry name" value="GLYCOSYL_HYDROL_F3"/>
    <property type="match status" value="1"/>
</dbReference>
<dbReference type="PROSITE" id="PS51257">
    <property type="entry name" value="PROKAR_LIPOPROTEIN"/>
    <property type="match status" value="1"/>
</dbReference>
<dbReference type="SUPFAM" id="SSF51445">
    <property type="entry name" value="(Trans)glycosidases"/>
    <property type="match status" value="1"/>
</dbReference>
<evidence type="ECO:0000256" key="7">
    <source>
        <dbReference type="SAM" id="SignalP"/>
    </source>
</evidence>
<dbReference type="InterPro" id="IPR001764">
    <property type="entry name" value="Glyco_hydro_3_N"/>
</dbReference>
<dbReference type="InterPro" id="IPR019800">
    <property type="entry name" value="Glyco_hydro_3_AS"/>
</dbReference>
<comment type="similarity">
    <text evidence="2">Belongs to the glycosyl hydrolase 3 family.</text>
</comment>
<feature type="chain" id="PRO_5046928524" description="beta-N-acetylhexosaminidase" evidence="7">
    <location>
        <begin position="26"/>
        <end position="405"/>
    </location>
</feature>
<comment type="catalytic activity">
    <reaction evidence="1">
        <text>Hydrolysis of terminal non-reducing N-acetyl-D-hexosamine residues in N-acetyl-beta-D-hexosaminides.</text>
        <dbReference type="EC" id="3.2.1.52"/>
    </reaction>
</comment>
<dbReference type="EMBL" id="BOMI01000105">
    <property type="protein sequence ID" value="GID76611.1"/>
    <property type="molecule type" value="Genomic_DNA"/>
</dbReference>
<evidence type="ECO:0000259" key="8">
    <source>
        <dbReference type="Pfam" id="PF00933"/>
    </source>
</evidence>
<keyword evidence="7" id="KW-0732">Signal</keyword>
<feature type="compositionally biased region" description="Low complexity" evidence="6">
    <location>
        <begin position="24"/>
        <end position="57"/>
    </location>
</feature>
<keyword evidence="5" id="KW-0326">Glycosidase</keyword>
<dbReference type="InterPro" id="IPR017853">
    <property type="entry name" value="GH"/>
</dbReference>
<dbReference type="Proteomes" id="UP000609879">
    <property type="component" value="Unassembled WGS sequence"/>
</dbReference>
<organism evidence="9 10">
    <name type="scientific">Paractinoplanes deccanensis</name>
    <dbReference type="NCBI Taxonomy" id="113561"/>
    <lineage>
        <taxon>Bacteria</taxon>
        <taxon>Bacillati</taxon>
        <taxon>Actinomycetota</taxon>
        <taxon>Actinomycetes</taxon>
        <taxon>Micromonosporales</taxon>
        <taxon>Micromonosporaceae</taxon>
        <taxon>Paractinoplanes</taxon>
    </lineage>
</organism>
<reference evidence="9 10" key="1">
    <citation type="submission" date="2021-01" db="EMBL/GenBank/DDBJ databases">
        <title>Whole genome shotgun sequence of Actinoplanes deccanensis NBRC 13994.</title>
        <authorList>
            <person name="Komaki H."/>
            <person name="Tamura T."/>
        </authorList>
    </citation>
    <scope>NUCLEOTIDE SEQUENCE [LARGE SCALE GENOMIC DNA]</scope>
    <source>
        <strain evidence="9 10">NBRC 13994</strain>
    </source>
</reference>
<feature type="region of interest" description="Disordered" evidence="6">
    <location>
        <begin position="24"/>
        <end position="63"/>
    </location>
</feature>
<keyword evidence="4" id="KW-0378">Hydrolase</keyword>
<dbReference type="Gene3D" id="3.20.20.300">
    <property type="entry name" value="Glycoside hydrolase, family 3, N-terminal domain"/>
    <property type="match status" value="1"/>
</dbReference>
<evidence type="ECO:0000313" key="10">
    <source>
        <dbReference type="Proteomes" id="UP000609879"/>
    </source>
</evidence>
<dbReference type="PANTHER" id="PTHR30480">
    <property type="entry name" value="BETA-HEXOSAMINIDASE-RELATED"/>
    <property type="match status" value="1"/>
</dbReference>
<evidence type="ECO:0000256" key="4">
    <source>
        <dbReference type="ARBA" id="ARBA00022801"/>
    </source>
</evidence>
<evidence type="ECO:0000313" key="9">
    <source>
        <dbReference type="EMBL" id="GID76611.1"/>
    </source>
</evidence>
<feature type="signal peptide" evidence="7">
    <location>
        <begin position="1"/>
        <end position="25"/>
    </location>
</feature>